<comment type="caution">
    <text evidence="5">The sequence shown here is derived from an EMBL/GenBank/DDBJ whole genome shotgun (WGS) entry which is preliminary data.</text>
</comment>
<evidence type="ECO:0000313" key="6">
    <source>
        <dbReference type="Proteomes" id="UP000727490"/>
    </source>
</evidence>
<dbReference type="InterPro" id="IPR018060">
    <property type="entry name" value="HTH_AraC"/>
</dbReference>
<dbReference type="Proteomes" id="UP000727490">
    <property type="component" value="Unassembled WGS sequence"/>
</dbReference>
<keyword evidence="3" id="KW-0804">Transcription</keyword>
<proteinExistence type="predicted"/>
<name>A0A951IYQ3_9BACT</name>
<keyword evidence="1" id="KW-0805">Transcription regulation</keyword>
<dbReference type="PROSITE" id="PS01124">
    <property type="entry name" value="HTH_ARAC_FAMILY_2"/>
    <property type="match status" value="1"/>
</dbReference>
<evidence type="ECO:0000313" key="5">
    <source>
        <dbReference type="EMBL" id="MBW3469565.1"/>
    </source>
</evidence>
<dbReference type="InterPro" id="IPR053142">
    <property type="entry name" value="PchR_regulatory_protein"/>
</dbReference>
<accession>A0A951IYQ3</accession>
<dbReference type="Pfam" id="PF12833">
    <property type="entry name" value="HTH_18"/>
    <property type="match status" value="1"/>
</dbReference>
<dbReference type="PROSITE" id="PS00041">
    <property type="entry name" value="HTH_ARAC_FAMILY_1"/>
    <property type="match status" value="1"/>
</dbReference>
<gene>
    <name evidence="5" type="ORF">EGN73_17335</name>
</gene>
<evidence type="ECO:0000256" key="1">
    <source>
        <dbReference type="ARBA" id="ARBA00023015"/>
    </source>
</evidence>
<dbReference type="GO" id="GO:0043565">
    <property type="term" value="F:sequence-specific DNA binding"/>
    <property type="evidence" value="ECO:0007669"/>
    <property type="project" value="InterPro"/>
</dbReference>
<sequence>MKTRLHSSDLQELLVESVYPANFIADNSGIEERKYQTETIFGTGCYRELFFEGVHIGFGDIALNKPTRLFVESDMETVEMHFTLCGDSFTKNNDTGTSFEFGCNQHNVFYINGFKGISEWSSHSKMQVFEVNLMPSFFEKYLPHNTKAFEDFRRQLYESRQSILCKHNLQITPQMLFIIKEILESQRHDAFKRMFVEAKVIELLMLQLEQISEHHCDTFCSLKKADIEKMYKAKEVILNNLSTPCSLINIAQQVGTNEFTLKKGFKEVFGTTVFGFWNDVKMQEAKRLLLDHSMSVSEVSEQIGYKNPQHFSTAFKKYFGTSPSQLKTY</sequence>
<evidence type="ECO:0000259" key="4">
    <source>
        <dbReference type="PROSITE" id="PS01124"/>
    </source>
</evidence>
<dbReference type="RefSeq" id="WP_219292763.1">
    <property type="nucleotide sequence ID" value="NZ_RPHB01000008.1"/>
</dbReference>
<dbReference type="GO" id="GO:0003700">
    <property type="term" value="F:DNA-binding transcription factor activity"/>
    <property type="evidence" value="ECO:0007669"/>
    <property type="project" value="InterPro"/>
</dbReference>
<feature type="domain" description="HTH araC/xylS-type" evidence="4">
    <location>
        <begin position="231"/>
        <end position="329"/>
    </location>
</feature>
<reference evidence="5 6" key="1">
    <citation type="journal article" date="2020" name="Syst. Appl. Microbiol.">
        <title>Arthrospiribacter ruber gen. nov., sp. nov., a novel bacterium isolated from Arthrospira cultures.</title>
        <authorList>
            <person name="Waleron M."/>
            <person name="Misztak A."/>
            <person name="Waleron M.M."/>
            <person name="Furmaniak M."/>
            <person name="Mrozik A."/>
            <person name="Waleron K."/>
        </authorList>
    </citation>
    <scope>NUCLEOTIDE SEQUENCE [LARGE SCALE GENOMIC DNA]</scope>
    <source>
        <strain evidence="5 6">DPMB0001</strain>
    </source>
</reference>
<dbReference type="InterPro" id="IPR018062">
    <property type="entry name" value="HTH_AraC-typ_CS"/>
</dbReference>
<keyword evidence="2" id="KW-0238">DNA-binding</keyword>
<dbReference type="AlphaFoldDB" id="A0A951IYQ3"/>
<protein>
    <submittedName>
        <fullName evidence="5">AraC family transcriptional regulator</fullName>
    </submittedName>
</protein>
<keyword evidence="6" id="KW-1185">Reference proteome</keyword>
<dbReference type="PANTHER" id="PTHR47893:SF1">
    <property type="entry name" value="REGULATORY PROTEIN PCHR"/>
    <property type="match status" value="1"/>
</dbReference>
<dbReference type="EMBL" id="RPHB01000008">
    <property type="protein sequence ID" value="MBW3469565.1"/>
    <property type="molecule type" value="Genomic_DNA"/>
</dbReference>
<evidence type="ECO:0000256" key="2">
    <source>
        <dbReference type="ARBA" id="ARBA00023125"/>
    </source>
</evidence>
<organism evidence="5 6">
    <name type="scientific">Arthrospiribacter ruber</name>
    <dbReference type="NCBI Taxonomy" id="2487934"/>
    <lineage>
        <taxon>Bacteria</taxon>
        <taxon>Pseudomonadati</taxon>
        <taxon>Bacteroidota</taxon>
        <taxon>Cytophagia</taxon>
        <taxon>Cytophagales</taxon>
        <taxon>Cyclobacteriaceae</taxon>
        <taxon>Arthrospiribacter</taxon>
    </lineage>
</organism>
<evidence type="ECO:0000256" key="3">
    <source>
        <dbReference type="ARBA" id="ARBA00023163"/>
    </source>
</evidence>
<dbReference type="PANTHER" id="PTHR47893">
    <property type="entry name" value="REGULATORY PROTEIN PCHR"/>
    <property type="match status" value="1"/>
</dbReference>
<dbReference type="SMART" id="SM00342">
    <property type="entry name" value="HTH_ARAC"/>
    <property type="match status" value="1"/>
</dbReference>